<proteinExistence type="predicted"/>
<gene>
    <name evidence="2" type="ORF">METZ01_LOCUS210148</name>
</gene>
<protein>
    <recommendedName>
        <fullName evidence="3">Cytochrome b561 bacterial/Ni-hydrogenase domain-containing protein</fullName>
    </recommendedName>
</protein>
<evidence type="ECO:0000313" key="2">
    <source>
        <dbReference type="EMBL" id="SVB57294.1"/>
    </source>
</evidence>
<feature type="transmembrane region" description="Helical" evidence="1">
    <location>
        <begin position="6"/>
        <end position="23"/>
    </location>
</feature>
<dbReference type="GO" id="GO:0005886">
    <property type="term" value="C:plasma membrane"/>
    <property type="evidence" value="ECO:0007669"/>
    <property type="project" value="UniProtKB-SubCell"/>
</dbReference>
<sequence>MFPTISWVSLGLVLAGIVVHCLVSPPRRSAKGEAAKSICDGDRSLLAKLKCLACPLALGSLIVLFITGFVGRLFFGELMTGYTLMLHVGLAPVFVVCLGFIVITWGHQCLLNDTDRQRLGSLLCLNKPDSGGTPDLGWKLTFWLAMFLAVPASLSMVLGMFPIFGTHGQETLLCLHQYSSLALTLAVMIHVYLVIRRKALCS</sequence>
<dbReference type="SUPFAM" id="SSF81342">
    <property type="entry name" value="Transmembrane di-heme cytochromes"/>
    <property type="match status" value="1"/>
</dbReference>
<dbReference type="AlphaFoldDB" id="A0A382F4N8"/>
<dbReference type="Gene3D" id="1.20.950.20">
    <property type="entry name" value="Transmembrane di-heme cytochromes, Chain C"/>
    <property type="match status" value="1"/>
</dbReference>
<evidence type="ECO:0008006" key="3">
    <source>
        <dbReference type="Google" id="ProtNLM"/>
    </source>
</evidence>
<feature type="transmembrane region" description="Helical" evidence="1">
    <location>
        <begin position="175"/>
        <end position="195"/>
    </location>
</feature>
<accession>A0A382F4N8</accession>
<dbReference type="InterPro" id="IPR016174">
    <property type="entry name" value="Di-haem_cyt_TM"/>
</dbReference>
<dbReference type="EMBL" id="UINC01047701">
    <property type="protein sequence ID" value="SVB57294.1"/>
    <property type="molecule type" value="Genomic_DNA"/>
</dbReference>
<feature type="transmembrane region" description="Helical" evidence="1">
    <location>
        <begin position="52"/>
        <end position="75"/>
    </location>
</feature>
<feature type="transmembrane region" description="Helical" evidence="1">
    <location>
        <begin position="81"/>
        <end position="106"/>
    </location>
</feature>
<name>A0A382F4N8_9ZZZZ</name>
<feature type="transmembrane region" description="Helical" evidence="1">
    <location>
        <begin position="140"/>
        <end position="163"/>
    </location>
</feature>
<keyword evidence="1" id="KW-0472">Membrane</keyword>
<dbReference type="GO" id="GO:0009055">
    <property type="term" value="F:electron transfer activity"/>
    <property type="evidence" value="ECO:0007669"/>
    <property type="project" value="InterPro"/>
</dbReference>
<keyword evidence="1" id="KW-0812">Transmembrane</keyword>
<reference evidence="2" key="1">
    <citation type="submission" date="2018-05" db="EMBL/GenBank/DDBJ databases">
        <authorList>
            <person name="Lanie J.A."/>
            <person name="Ng W.-L."/>
            <person name="Kazmierczak K.M."/>
            <person name="Andrzejewski T.M."/>
            <person name="Davidsen T.M."/>
            <person name="Wayne K.J."/>
            <person name="Tettelin H."/>
            <person name="Glass J.I."/>
            <person name="Rusch D."/>
            <person name="Podicherti R."/>
            <person name="Tsui H.-C.T."/>
            <person name="Winkler M.E."/>
        </authorList>
    </citation>
    <scope>NUCLEOTIDE SEQUENCE</scope>
</reference>
<evidence type="ECO:0000256" key="1">
    <source>
        <dbReference type="SAM" id="Phobius"/>
    </source>
</evidence>
<organism evidence="2">
    <name type="scientific">marine metagenome</name>
    <dbReference type="NCBI Taxonomy" id="408172"/>
    <lineage>
        <taxon>unclassified sequences</taxon>
        <taxon>metagenomes</taxon>
        <taxon>ecological metagenomes</taxon>
    </lineage>
</organism>
<keyword evidence="1" id="KW-1133">Transmembrane helix</keyword>
<dbReference type="GO" id="GO:0022904">
    <property type="term" value="P:respiratory electron transport chain"/>
    <property type="evidence" value="ECO:0007669"/>
    <property type="project" value="InterPro"/>
</dbReference>